<keyword evidence="4 8" id="KW-0547">Nucleotide-binding</keyword>
<proteinExistence type="inferred from homology"/>
<dbReference type="Gene3D" id="3.30.70.3280">
    <property type="entry name" value="Peptide chain release factor 3, domain III"/>
    <property type="match status" value="1"/>
</dbReference>
<dbReference type="GO" id="GO:0003924">
    <property type="term" value="F:GTPase activity"/>
    <property type="evidence" value="ECO:0007669"/>
    <property type="project" value="InterPro"/>
</dbReference>
<dbReference type="SUPFAM" id="SSF54980">
    <property type="entry name" value="EF-G C-terminal domain-like"/>
    <property type="match status" value="1"/>
</dbReference>
<dbReference type="InterPro" id="IPR038467">
    <property type="entry name" value="RF3_dom_3_sf"/>
</dbReference>
<dbReference type="GO" id="GO:0016150">
    <property type="term" value="F:translation release factor activity, codon nonspecific"/>
    <property type="evidence" value="ECO:0007669"/>
    <property type="project" value="TreeGrafter"/>
</dbReference>
<dbReference type="GO" id="GO:0005525">
    <property type="term" value="F:GTP binding"/>
    <property type="evidence" value="ECO:0007669"/>
    <property type="project" value="UniProtKB-UniRule"/>
</dbReference>
<dbReference type="InterPro" id="IPR032090">
    <property type="entry name" value="RF3_C"/>
</dbReference>
<feature type="binding site" evidence="8">
    <location>
        <begin position="170"/>
        <end position="173"/>
    </location>
    <ligand>
        <name>GTP</name>
        <dbReference type="ChEBI" id="CHEBI:37565"/>
    </ligand>
</feature>
<evidence type="ECO:0000256" key="4">
    <source>
        <dbReference type="ARBA" id="ARBA00022741"/>
    </source>
</evidence>
<keyword evidence="5 8" id="KW-0648">Protein biosynthesis</keyword>
<dbReference type="EMBL" id="RAQJ01000001">
    <property type="protein sequence ID" value="RKE98065.1"/>
    <property type="molecule type" value="Genomic_DNA"/>
</dbReference>
<evidence type="ECO:0000256" key="6">
    <source>
        <dbReference type="ARBA" id="ARBA00023134"/>
    </source>
</evidence>
<accession>A0A420DUZ3</accession>
<dbReference type="InterPro" id="IPR004548">
    <property type="entry name" value="PrfC"/>
</dbReference>
<keyword evidence="3 8" id="KW-0963">Cytoplasm</keyword>
<evidence type="ECO:0000313" key="10">
    <source>
        <dbReference type="EMBL" id="RKE98065.1"/>
    </source>
</evidence>
<dbReference type="SUPFAM" id="SSF50447">
    <property type="entry name" value="Translation proteins"/>
    <property type="match status" value="1"/>
</dbReference>
<evidence type="ECO:0000256" key="7">
    <source>
        <dbReference type="ARBA" id="ARBA00073639"/>
    </source>
</evidence>
<comment type="subcellular location">
    <subcellularLocation>
        <location evidence="1 8">Cytoplasm</location>
    </subcellularLocation>
</comment>
<dbReference type="Pfam" id="PF16658">
    <property type="entry name" value="RF3_C"/>
    <property type="match status" value="1"/>
</dbReference>
<comment type="caution">
    <text evidence="10">The sequence shown here is derived from an EMBL/GenBank/DDBJ whole genome shotgun (WGS) entry which is preliminary data.</text>
</comment>
<dbReference type="InterPro" id="IPR053905">
    <property type="entry name" value="EF-G-like_DII"/>
</dbReference>
<protein>
    <recommendedName>
        <fullName evidence="7 8">Peptide chain release factor 3</fullName>
        <shortName evidence="8">RF-3</shortName>
    </recommendedName>
</protein>
<evidence type="ECO:0000256" key="3">
    <source>
        <dbReference type="ARBA" id="ARBA00022490"/>
    </source>
</evidence>
<dbReference type="Pfam" id="PF22042">
    <property type="entry name" value="EF-G_D2"/>
    <property type="match status" value="1"/>
</dbReference>
<dbReference type="NCBIfam" id="TIGR00231">
    <property type="entry name" value="small_GTP"/>
    <property type="match status" value="1"/>
</dbReference>
<comment type="function">
    <text evidence="8">Increases the formation of ribosomal termination complexes and stimulates activities of RF-1 and RF-2. It binds guanine nucleotides and has strong preference for UGA stop codons. It may interact directly with the ribosome. The stimulation of RF-1 and RF-2 is significantly reduced by GTP and GDP, but not by GMP.</text>
</comment>
<dbReference type="PANTHER" id="PTHR43556:SF2">
    <property type="entry name" value="PEPTIDE CHAIN RELEASE FACTOR RF3"/>
    <property type="match status" value="1"/>
</dbReference>
<dbReference type="PRINTS" id="PR00315">
    <property type="entry name" value="ELONGATNFCT"/>
</dbReference>
<dbReference type="InterPro" id="IPR009000">
    <property type="entry name" value="Transl_B-barrel_sf"/>
</dbReference>
<dbReference type="FunFam" id="3.40.50.300:FF:000542">
    <property type="entry name" value="Peptide chain release factor 3"/>
    <property type="match status" value="1"/>
</dbReference>
<gene>
    <name evidence="8" type="primary">prfC</name>
    <name evidence="10" type="ORF">BXY80_0131</name>
</gene>
<dbReference type="GO" id="GO:0006449">
    <property type="term" value="P:regulation of translational termination"/>
    <property type="evidence" value="ECO:0007669"/>
    <property type="project" value="UniProtKB-UniRule"/>
</dbReference>
<evidence type="ECO:0000256" key="5">
    <source>
        <dbReference type="ARBA" id="ARBA00022917"/>
    </source>
</evidence>
<dbReference type="InterPro" id="IPR000795">
    <property type="entry name" value="T_Tr_GTP-bd_dom"/>
</dbReference>
<dbReference type="InterPro" id="IPR027417">
    <property type="entry name" value="P-loop_NTPase"/>
</dbReference>
<dbReference type="Pfam" id="PF00009">
    <property type="entry name" value="GTP_EFTU"/>
    <property type="match status" value="1"/>
</dbReference>
<evidence type="ECO:0000259" key="9">
    <source>
        <dbReference type="PROSITE" id="PS51722"/>
    </source>
</evidence>
<name>A0A420DUZ3_9FLAO</name>
<evidence type="ECO:0000256" key="2">
    <source>
        <dbReference type="ARBA" id="ARBA00009978"/>
    </source>
</evidence>
<sequence>MNVTINLKCNIIYYLNEVNNSIFANYLQSFIMSFIQEIERRRTFGIISHPDAGKTTLTEKLLLFGGAIQEAGAVKSNKIKKGATSDFMEIERQRGISVATSVLAFEYNGIKINILDTPGHKDFAEDTFRTLTAVDSVIVVIDVAKGVEEQTEKLVEVCRMRNIPMIVFINKMDREGKDAFDLLDEVEQKLGLKVTPLSFPIGMGYDFKGIYNIWEKNVNLFSGDSRKDIEETVEISDLSSPELDSLVGEQAANTLREEIELVEGIYPEFDKETYLNGNLQPVFFGSALNNFGVRELLDCFVDIAPKPRAKQSEERLVEPNESKFSGFVFKIHANMDPNHRNRLAFVKIVSGEFKRNAPYLHVRNNKKVKFSSPNAFFAEKKEIVDISYPGDIVGLQDTGNFKIGDTLTEGEILNYKGVPNFSPEHFRYINNADPLKSKQLNKGIDQLMDEGVAQLFTLELNGRKVIGTVGALQYEVIQYRLEHEYGAKCTYENLNVHKACWVETEDEKSEEFKDFLRVKQRFLAKDKQNQLVFLADSSFSLQMTQQKYPSITFHFTSEFK</sequence>
<keyword evidence="6 8" id="KW-0342">GTP-binding</keyword>
<dbReference type="FunFam" id="3.30.70.3280:FF:000001">
    <property type="entry name" value="Peptide chain release factor 3"/>
    <property type="match status" value="1"/>
</dbReference>
<dbReference type="InterPro" id="IPR041732">
    <property type="entry name" value="RF3_GTP-bd"/>
</dbReference>
<dbReference type="InterPro" id="IPR035647">
    <property type="entry name" value="EFG_III/V"/>
</dbReference>
<keyword evidence="11" id="KW-1185">Reference proteome</keyword>
<dbReference type="PANTHER" id="PTHR43556">
    <property type="entry name" value="PEPTIDE CHAIN RELEASE FACTOR RF3"/>
    <property type="match status" value="1"/>
</dbReference>
<feature type="domain" description="Tr-type G" evidence="9">
    <location>
        <begin position="39"/>
        <end position="308"/>
    </location>
</feature>
<feature type="binding site" evidence="8">
    <location>
        <begin position="48"/>
        <end position="55"/>
    </location>
    <ligand>
        <name>GTP</name>
        <dbReference type="ChEBI" id="CHEBI:37565"/>
    </ligand>
</feature>
<evidence type="ECO:0000256" key="8">
    <source>
        <dbReference type="HAMAP-Rule" id="MF_00072"/>
    </source>
</evidence>
<dbReference type="Gene3D" id="3.40.50.300">
    <property type="entry name" value="P-loop containing nucleotide triphosphate hydrolases"/>
    <property type="match status" value="2"/>
</dbReference>
<dbReference type="GO" id="GO:0016149">
    <property type="term" value="F:translation release factor activity, codon specific"/>
    <property type="evidence" value="ECO:0007669"/>
    <property type="project" value="UniProtKB-UniRule"/>
</dbReference>
<evidence type="ECO:0000256" key="1">
    <source>
        <dbReference type="ARBA" id="ARBA00004496"/>
    </source>
</evidence>
<dbReference type="HAMAP" id="MF_00072">
    <property type="entry name" value="Rel_fac_3"/>
    <property type="match status" value="1"/>
</dbReference>
<evidence type="ECO:0000313" key="11">
    <source>
        <dbReference type="Proteomes" id="UP000284892"/>
    </source>
</evidence>
<dbReference type="GO" id="GO:0005829">
    <property type="term" value="C:cytosol"/>
    <property type="evidence" value="ECO:0007669"/>
    <property type="project" value="TreeGrafter"/>
</dbReference>
<dbReference type="PROSITE" id="PS51722">
    <property type="entry name" value="G_TR_2"/>
    <property type="match status" value="1"/>
</dbReference>
<comment type="similarity">
    <text evidence="2 8">Belongs to the TRAFAC class translation factor GTPase superfamily. Classic translation factor GTPase family. PrfC subfamily.</text>
</comment>
<dbReference type="CDD" id="cd04169">
    <property type="entry name" value="RF3"/>
    <property type="match status" value="1"/>
</dbReference>
<dbReference type="PROSITE" id="PS00301">
    <property type="entry name" value="G_TR_1"/>
    <property type="match status" value="1"/>
</dbReference>
<dbReference type="AlphaFoldDB" id="A0A420DUZ3"/>
<dbReference type="NCBIfam" id="NF001964">
    <property type="entry name" value="PRK00741.1"/>
    <property type="match status" value="1"/>
</dbReference>
<dbReference type="Proteomes" id="UP000284892">
    <property type="component" value="Unassembled WGS sequence"/>
</dbReference>
<reference evidence="10 11" key="1">
    <citation type="submission" date="2018-09" db="EMBL/GenBank/DDBJ databases">
        <title>Genomic Encyclopedia of Archaeal and Bacterial Type Strains, Phase II (KMG-II): from individual species to whole genera.</title>
        <authorList>
            <person name="Goeker M."/>
        </authorList>
    </citation>
    <scope>NUCLEOTIDE SEQUENCE [LARGE SCALE GENOMIC DNA]</scope>
    <source>
        <strain evidence="10 11">DSM 26283</strain>
    </source>
</reference>
<feature type="binding site" evidence="8">
    <location>
        <begin position="116"/>
        <end position="120"/>
    </location>
    <ligand>
        <name>GTP</name>
        <dbReference type="ChEBI" id="CHEBI:37565"/>
    </ligand>
</feature>
<dbReference type="SUPFAM" id="SSF52540">
    <property type="entry name" value="P-loop containing nucleoside triphosphate hydrolases"/>
    <property type="match status" value="1"/>
</dbReference>
<dbReference type="InterPro" id="IPR005225">
    <property type="entry name" value="Small_GTP-bd"/>
</dbReference>
<organism evidence="10 11">
    <name type="scientific">Ichthyenterobacterium magnum</name>
    <dbReference type="NCBI Taxonomy" id="1230530"/>
    <lineage>
        <taxon>Bacteria</taxon>
        <taxon>Pseudomonadati</taxon>
        <taxon>Bacteroidota</taxon>
        <taxon>Flavobacteriia</taxon>
        <taxon>Flavobacteriales</taxon>
        <taxon>Flavobacteriaceae</taxon>
        <taxon>Ichthyenterobacterium</taxon>
    </lineage>
</organism>
<dbReference type="NCBIfam" id="TIGR00503">
    <property type="entry name" value="prfC"/>
    <property type="match status" value="1"/>
</dbReference>
<dbReference type="InterPro" id="IPR031157">
    <property type="entry name" value="G_TR_CS"/>
</dbReference>